<dbReference type="InterPro" id="IPR011330">
    <property type="entry name" value="Glyco_hydro/deAcase_b/a-brl"/>
</dbReference>
<dbReference type="InterPro" id="IPR004300">
    <property type="entry name" value="Glyco_hydro_57_N"/>
</dbReference>
<dbReference type="SUPFAM" id="SSF88713">
    <property type="entry name" value="Glycoside hydrolase/deacetylase"/>
    <property type="match status" value="1"/>
</dbReference>
<keyword evidence="2 3" id="KW-0119">Carbohydrate metabolism</keyword>
<accession>A0A7V2AUD5</accession>
<dbReference type="AlphaFoldDB" id="A0A7V2AUD5"/>
<comment type="caution">
    <text evidence="5">The sequence shown here is derived from an EMBL/GenBank/DDBJ whole genome shotgun (WGS) entry which is preliminary data.</text>
</comment>
<dbReference type="Gene3D" id="3.20.110.10">
    <property type="entry name" value="Glycoside hydrolase 38, N terminal domain"/>
    <property type="match status" value="1"/>
</dbReference>
<dbReference type="InterPro" id="IPR052046">
    <property type="entry name" value="GH57_Enzymes"/>
</dbReference>
<dbReference type="GO" id="GO:0003824">
    <property type="term" value="F:catalytic activity"/>
    <property type="evidence" value="ECO:0007669"/>
    <property type="project" value="InterPro"/>
</dbReference>
<feature type="non-terminal residue" evidence="5">
    <location>
        <position position="1"/>
    </location>
</feature>
<dbReference type="InterPro" id="IPR027291">
    <property type="entry name" value="Glyco_hydro_38_N_sf"/>
</dbReference>
<dbReference type="PANTHER" id="PTHR36306:SF3">
    <property type="entry name" value="GLYCOSIDE HYDROLASE FAMILY 57"/>
    <property type="match status" value="1"/>
</dbReference>
<evidence type="ECO:0000256" key="3">
    <source>
        <dbReference type="RuleBase" id="RU361196"/>
    </source>
</evidence>
<organism evidence="5">
    <name type="scientific">Eiseniibacteriota bacterium</name>
    <dbReference type="NCBI Taxonomy" id="2212470"/>
    <lineage>
        <taxon>Bacteria</taxon>
        <taxon>Candidatus Eiseniibacteriota</taxon>
    </lineage>
</organism>
<dbReference type="EMBL" id="DSEC01000230">
    <property type="protein sequence ID" value="HER43450.1"/>
    <property type="molecule type" value="Genomic_DNA"/>
</dbReference>
<reference evidence="5" key="1">
    <citation type="journal article" date="2020" name="mSystems">
        <title>Genome- and Community-Level Interaction Insights into Carbon Utilization and Element Cycling Functions of Hydrothermarchaeota in Hydrothermal Sediment.</title>
        <authorList>
            <person name="Zhou Z."/>
            <person name="Liu Y."/>
            <person name="Xu W."/>
            <person name="Pan J."/>
            <person name="Luo Z.H."/>
            <person name="Li M."/>
        </authorList>
    </citation>
    <scope>NUCLEOTIDE SEQUENCE [LARGE SCALE GENOMIC DNA]</scope>
    <source>
        <strain evidence="5">SpSt-1233</strain>
    </source>
</reference>
<sequence length="674" mass="74694">TSECYLPNTRSRRLDGYGRITRLVNNYEWISFNFGPTLLSWLEETHREVYEKILEADRASAERLGGHGNAIAQAYNHIIMPLANRRDRETQLVWGRRDFERRFGREPEGLWLPETAVNDDTLSMVIDSGFRFIILSPAQAESVRPLGKRGGWTDVSDGSIPAGSPYRCFAPADKSRSSYMDIFFYDSPLSHGVSFNHLLRNGDAFAEAIAQAYPRVKGDLVVIASDGESYGHHEPFADMALAYLVDEGASRNGFTMTNFGAYLDSAAPAYEVRLKQGRAGEGTSWSCVHGVGRWKEDCGCNTGAPPGWNQAWREPLREGLNMLRDALAGLLETEGSRLLNDPWKARNDYIDVIENRTPEISEEFVAARAARRLDAAGRARALTLLESQRNALLMFTSCGWFFNDISGIETVQLLAYAARAIELAGDDTLEERLLDILARAKSNIAGVGTGADLYRDAARGAALDMPALVAQHAIFSFLFGPDESLEIFGHFFAPRETKEIALDGTVIRIGSVVVESPYTLESRDYGYALFVEREAGYRCFLGEQASAAGLRRIEEAAERAAPAHDAGGALDEASALFPRHSYRLVDLVPEDRERVLRTLAAKKLAALDEGFRRLYLETRDLLRMFAESSMEISPGLLVPAQAALTHMLLDEVDGWDRSLDTGRLSGIRNVLAEA</sequence>
<dbReference type="PANTHER" id="PTHR36306">
    <property type="entry name" value="ALPHA-AMYLASE-RELATED-RELATED"/>
    <property type="match status" value="1"/>
</dbReference>
<evidence type="ECO:0000313" key="5">
    <source>
        <dbReference type="EMBL" id="HER43450.1"/>
    </source>
</evidence>
<dbReference type="Proteomes" id="UP000886069">
    <property type="component" value="Unassembled WGS sequence"/>
</dbReference>
<evidence type="ECO:0000256" key="2">
    <source>
        <dbReference type="ARBA" id="ARBA00023277"/>
    </source>
</evidence>
<gene>
    <name evidence="5" type="ORF">ENO08_03225</name>
</gene>
<dbReference type="Pfam" id="PF12055">
    <property type="entry name" value="DUF3536"/>
    <property type="match status" value="1"/>
</dbReference>
<dbReference type="CDD" id="cd10797">
    <property type="entry name" value="GH57N_APU_like_1"/>
    <property type="match status" value="1"/>
</dbReference>
<evidence type="ECO:0000259" key="4">
    <source>
        <dbReference type="Pfam" id="PF03065"/>
    </source>
</evidence>
<name>A0A7V2AUD5_UNCEI</name>
<evidence type="ECO:0000256" key="1">
    <source>
        <dbReference type="ARBA" id="ARBA00006821"/>
    </source>
</evidence>
<dbReference type="InterPro" id="IPR021923">
    <property type="entry name" value="DUF3536"/>
</dbReference>
<feature type="non-terminal residue" evidence="5">
    <location>
        <position position="674"/>
    </location>
</feature>
<proteinExistence type="inferred from homology"/>
<dbReference type="GO" id="GO:0005975">
    <property type="term" value="P:carbohydrate metabolic process"/>
    <property type="evidence" value="ECO:0007669"/>
    <property type="project" value="InterPro"/>
</dbReference>
<feature type="domain" description="Glycoside hydrolase family 57 N-terminal" evidence="4">
    <location>
        <begin position="35"/>
        <end position="244"/>
    </location>
</feature>
<comment type="similarity">
    <text evidence="1 3">Belongs to the glycosyl hydrolase 57 family.</text>
</comment>
<protein>
    <submittedName>
        <fullName evidence="5">DUF3536 domain-containing protein</fullName>
    </submittedName>
</protein>
<dbReference type="Pfam" id="PF03065">
    <property type="entry name" value="Glyco_hydro_57"/>
    <property type="match status" value="1"/>
</dbReference>